<dbReference type="SUPFAM" id="SSF110296">
    <property type="entry name" value="Oligoxyloglucan reducing end-specific cellobiohydrolase"/>
    <property type="match status" value="1"/>
</dbReference>
<dbReference type="Proteomes" id="UP001499924">
    <property type="component" value="Unassembled WGS sequence"/>
</dbReference>
<organism evidence="1 2">
    <name type="scientific">Blastococcus jejuensis</name>
    <dbReference type="NCBI Taxonomy" id="351224"/>
    <lineage>
        <taxon>Bacteria</taxon>
        <taxon>Bacillati</taxon>
        <taxon>Actinomycetota</taxon>
        <taxon>Actinomycetes</taxon>
        <taxon>Geodermatophilales</taxon>
        <taxon>Geodermatophilaceae</taxon>
        <taxon>Blastococcus</taxon>
    </lineage>
</organism>
<dbReference type="EMBL" id="BAAAVV010000003">
    <property type="protein sequence ID" value="GAA3164698.1"/>
    <property type="molecule type" value="Genomic_DNA"/>
</dbReference>
<evidence type="ECO:0000313" key="1">
    <source>
        <dbReference type="EMBL" id="GAA3164698.1"/>
    </source>
</evidence>
<sequence>MLRSRDGGRSWEPVAGAPLLQVVAWAGAGSTVAGVTPAGVVWTSGDGAATWAEGTGLGEARKP</sequence>
<comment type="caution">
    <text evidence="1">The sequence shown here is derived from an EMBL/GenBank/DDBJ whole genome shotgun (WGS) entry which is preliminary data.</text>
</comment>
<name>A0ABP6P307_9ACTN</name>
<keyword evidence="2" id="KW-1185">Reference proteome</keyword>
<reference evidence="2" key="1">
    <citation type="journal article" date="2019" name="Int. J. Syst. Evol. Microbiol.">
        <title>The Global Catalogue of Microorganisms (GCM) 10K type strain sequencing project: providing services to taxonomists for standard genome sequencing and annotation.</title>
        <authorList>
            <consortium name="The Broad Institute Genomics Platform"/>
            <consortium name="The Broad Institute Genome Sequencing Center for Infectious Disease"/>
            <person name="Wu L."/>
            <person name="Ma J."/>
        </authorList>
    </citation>
    <scope>NUCLEOTIDE SEQUENCE [LARGE SCALE GENOMIC DNA]</scope>
    <source>
        <strain evidence="2">JCM 15614</strain>
    </source>
</reference>
<gene>
    <name evidence="1" type="ORF">GCM10010531_16330</name>
</gene>
<dbReference type="Gene3D" id="2.130.10.10">
    <property type="entry name" value="YVTN repeat-like/Quinoprotein amine dehydrogenase"/>
    <property type="match status" value="1"/>
</dbReference>
<evidence type="ECO:0008006" key="3">
    <source>
        <dbReference type="Google" id="ProtNLM"/>
    </source>
</evidence>
<evidence type="ECO:0000313" key="2">
    <source>
        <dbReference type="Proteomes" id="UP001499924"/>
    </source>
</evidence>
<dbReference type="InterPro" id="IPR015943">
    <property type="entry name" value="WD40/YVTN_repeat-like_dom_sf"/>
</dbReference>
<proteinExistence type="predicted"/>
<protein>
    <recommendedName>
        <fullName evidence="3">Exo-alpha-sialidase</fullName>
    </recommendedName>
</protein>
<accession>A0ABP6P307</accession>